<sequence length="222" mass="24915">MASTEEKEKKNDKNDITLPSVLKHIKDVLTGAVFEGYKSHFPGIKDPVLHMLNWRIGVLKDDYYYNWEFRPLVPALLSKHQGLSEIPSPREQQDLSQGRVSVANGGVEWKPTFVTVVVPLIPIQTSAKCSCRKIDAGSVFQQPYHGVHTMASIWDIVEPAVSMVGACIPALLILVRDMGSTGRRYHTTEDAPQPPDPNLGGLEGRWACRYLFTWLYKWVRGG</sequence>
<proteinExistence type="predicted"/>
<comment type="caution">
    <text evidence="1">The sequence shown here is derived from an EMBL/GenBank/DDBJ whole genome shotgun (WGS) entry which is preliminary data.</text>
</comment>
<name>A0AA39WP89_9PEZI</name>
<keyword evidence="2" id="KW-1185">Reference proteome</keyword>
<organism evidence="1 2">
    <name type="scientific">Immersiella caudata</name>
    <dbReference type="NCBI Taxonomy" id="314043"/>
    <lineage>
        <taxon>Eukaryota</taxon>
        <taxon>Fungi</taxon>
        <taxon>Dikarya</taxon>
        <taxon>Ascomycota</taxon>
        <taxon>Pezizomycotina</taxon>
        <taxon>Sordariomycetes</taxon>
        <taxon>Sordariomycetidae</taxon>
        <taxon>Sordariales</taxon>
        <taxon>Lasiosphaeriaceae</taxon>
        <taxon>Immersiella</taxon>
    </lineage>
</organism>
<gene>
    <name evidence="1" type="ORF">B0T14DRAFT_565945</name>
</gene>
<dbReference type="Proteomes" id="UP001175000">
    <property type="component" value="Unassembled WGS sequence"/>
</dbReference>
<reference evidence="1" key="1">
    <citation type="submission" date="2023-06" db="EMBL/GenBank/DDBJ databases">
        <title>Genome-scale phylogeny and comparative genomics of the fungal order Sordariales.</title>
        <authorList>
            <consortium name="Lawrence Berkeley National Laboratory"/>
            <person name="Hensen N."/>
            <person name="Bonometti L."/>
            <person name="Westerberg I."/>
            <person name="Brannstrom I.O."/>
            <person name="Guillou S."/>
            <person name="Cros-Aarteil S."/>
            <person name="Calhoun S."/>
            <person name="Haridas S."/>
            <person name="Kuo A."/>
            <person name="Mondo S."/>
            <person name="Pangilinan J."/>
            <person name="Riley R."/>
            <person name="Labutti K."/>
            <person name="Andreopoulos B."/>
            <person name="Lipzen A."/>
            <person name="Chen C."/>
            <person name="Yanf M."/>
            <person name="Daum C."/>
            <person name="Ng V."/>
            <person name="Clum A."/>
            <person name="Steindorff A."/>
            <person name="Ohm R."/>
            <person name="Martin F."/>
            <person name="Silar P."/>
            <person name="Natvig D."/>
            <person name="Lalanne C."/>
            <person name="Gautier V."/>
            <person name="Ament-Velasquez S.L."/>
            <person name="Kruys A."/>
            <person name="Hutchinson M.I."/>
            <person name="Powell A.J."/>
            <person name="Barry K."/>
            <person name="Miller A.N."/>
            <person name="Grigoriev I.V."/>
            <person name="Debuchy R."/>
            <person name="Gladieux P."/>
            <person name="Thoren M.H."/>
            <person name="Johannesson H."/>
        </authorList>
    </citation>
    <scope>NUCLEOTIDE SEQUENCE</scope>
    <source>
        <strain evidence="1">CBS 606.72</strain>
    </source>
</reference>
<protein>
    <submittedName>
        <fullName evidence="1">Uncharacterized protein</fullName>
    </submittedName>
</protein>
<accession>A0AA39WP89</accession>
<evidence type="ECO:0000313" key="2">
    <source>
        <dbReference type="Proteomes" id="UP001175000"/>
    </source>
</evidence>
<evidence type="ECO:0000313" key="1">
    <source>
        <dbReference type="EMBL" id="KAK0619049.1"/>
    </source>
</evidence>
<dbReference type="EMBL" id="JAULSU010000004">
    <property type="protein sequence ID" value="KAK0619049.1"/>
    <property type="molecule type" value="Genomic_DNA"/>
</dbReference>
<dbReference type="AlphaFoldDB" id="A0AA39WP89"/>